<organism evidence="8 9">
    <name type="scientific">Candidatus Borkfalkia excrementigallinarum</name>
    <dbReference type="NCBI Taxonomy" id="2838506"/>
    <lineage>
        <taxon>Bacteria</taxon>
        <taxon>Bacillati</taxon>
        <taxon>Bacillota</taxon>
        <taxon>Clostridia</taxon>
        <taxon>Christensenellales</taxon>
        <taxon>Christensenellaceae</taxon>
        <taxon>Candidatus Borkfalkia</taxon>
    </lineage>
</organism>
<name>A0A9D2CTB8_9FIRM</name>
<evidence type="ECO:0000313" key="9">
    <source>
        <dbReference type="Proteomes" id="UP000886750"/>
    </source>
</evidence>
<evidence type="ECO:0000256" key="4">
    <source>
        <dbReference type="ARBA" id="ARBA00022827"/>
    </source>
</evidence>
<keyword evidence="6" id="KW-0676">Redox-active center</keyword>
<dbReference type="EMBL" id="DXCQ01000052">
    <property type="protein sequence ID" value="HIY97173.1"/>
    <property type="molecule type" value="Genomic_DNA"/>
</dbReference>
<feature type="domain" description="Rhodanese" evidence="7">
    <location>
        <begin position="464"/>
        <end position="550"/>
    </location>
</feature>
<dbReference type="InterPro" id="IPR016156">
    <property type="entry name" value="FAD/NAD-linked_Rdtase_dimer_sf"/>
</dbReference>
<evidence type="ECO:0000256" key="3">
    <source>
        <dbReference type="ARBA" id="ARBA00022630"/>
    </source>
</evidence>
<comment type="cofactor">
    <cofactor evidence="1">
        <name>FAD</name>
        <dbReference type="ChEBI" id="CHEBI:57692"/>
    </cofactor>
</comment>
<comment type="caution">
    <text evidence="8">The sequence shown here is derived from an EMBL/GenBank/DDBJ whole genome shotgun (WGS) entry which is preliminary data.</text>
</comment>
<dbReference type="AlphaFoldDB" id="A0A9D2CTB8"/>
<dbReference type="PANTHER" id="PTHR43429:SF1">
    <property type="entry name" value="NAD(P)H SULFUR OXIDOREDUCTASE (COA-DEPENDENT)"/>
    <property type="match status" value="1"/>
</dbReference>
<evidence type="ECO:0000256" key="2">
    <source>
        <dbReference type="ARBA" id="ARBA00009130"/>
    </source>
</evidence>
<dbReference type="Pfam" id="PF02852">
    <property type="entry name" value="Pyr_redox_dim"/>
    <property type="match status" value="1"/>
</dbReference>
<dbReference type="InterPro" id="IPR001763">
    <property type="entry name" value="Rhodanese-like_dom"/>
</dbReference>
<dbReference type="Proteomes" id="UP000886750">
    <property type="component" value="Unassembled WGS sequence"/>
</dbReference>
<dbReference type="InterPro" id="IPR004099">
    <property type="entry name" value="Pyr_nucl-diS_OxRdtase_dimer"/>
</dbReference>
<dbReference type="PRINTS" id="PR00411">
    <property type="entry name" value="PNDRDTASEI"/>
</dbReference>
<gene>
    <name evidence="8" type="ORF">H9729_05735</name>
</gene>
<dbReference type="PRINTS" id="PR00368">
    <property type="entry name" value="FADPNR"/>
</dbReference>
<evidence type="ECO:0000256" key="5">
    <source>
        <dbReference type="ARBA" id="ARBA00023002"/>
    </source>
</evidence>
<protein>
    <submittedName>
        <fullName evidence="8">FAD-dependent oxidoreductase</fullName>
    </submittedName>
</protein>
<dbReference type="GO" id="GO:0016491">
    <property type="term" value="F:oxidoreductase activity"/>
    <property type="evidence" value="ECO:0007669"/>
    <property type="project" value="UniProtKB-KW"/>
</dbReference>
<reference evidence="8" key="2">
    <citation type="submission" date="2021-04" db="EMBL/GenBank/DDBJ databases">
        <authorList>
            <person name="Gilroy R."/>
        </authorList>
    </citation>
    <scope>NUCLEOTIDE SEQUENCE</scope>
    <source>
        <strain evidence="8">1345</strain>
    </source>
</reference>
<dbReference type="SUPFAM" id="SSF55424">
    <property type="entry name" value="FAD/NAD-linked reductases, dimerisation (C-terminal) domain"/>
    <property type="match status" value="1"/>
</dbReference>
<dbReference type="InterPro" id="IPR050260">
    <property type="entry name" value="FAD-bd_OxRdtase"/>
</dbReference>
<evidence type="ECO:0000313" key="8">
    <source>
        <dbReference type="EMBL" id="HIY97173.1"/>
    </source>
</evidence>
<dbReference type="Pfam" id="PF00581">
    <property type="entry name" value="Rhodanese"/>
    <property type="match status" value="1"/>
</dbReference>
<dbReference type="InterPro" id="IPR036188">
    <property type="entry name" value="FAD/NAD-bd_sf"/>
</dbReference>
<keyword evidence="5" id="KW-0560">Oxidoreductase</keyword>
<dbReference type="SUPFAM" id="SSF52821">
    <property type="entry name" value="Rhodanese/Cell cycle control phosphatase"/>
    <property type="match status" value="1"/>
</dbReference>
<dbReference type="SUPFAM" id="SSF51905">
    <property type="entry name" value="FAD/NAD(P)-binding domain"/>
    <property type="match status" value="1"/>
</dbReference>
<evidence type="ECO:0000256" key="6">
    <source>
        <dbReference type="ARBA" id="ARBA00023284"/>
    </source>
</evidence>
<sequence length="564" mass="60611">MKVVIIGGVAGGATAAARLRRLDEHAEIVVLERSGYVSYANCGLPYYIGGTIRERKKLTLQTPESFRRRFNVDVRVHSEAVGILRESKQVRVRRVQDGSEYLESYDALVYSPGARAVVPPFVPAHERVFTLRTVEDTFRIDDFVREKAPRSALVIGGGFIGLEAAENLLARGMRVTLIQLEEQVMPPFDYDMACILHSRLRAAGVDLRLATKVTALSASEEGVAAQTEGNGSAAADIALVAVGVAPETHLAVAAGLATGIKGAVLTDEHMRTSDPCIYAVGDAVQIKNSVTGAETLTPLAGPANKQGRIAADNICGISSVYGGAQGSSVLKLFDMTAACTGLNERAAQAAGFVWGSVLLFSPDHATYYPGARNMTLKVVYDRLSGRILGAQGVGFGGVDKRLDVLAAAVRAKMTAEELTELDLCYAPPFSSAKDPVNMAGYVIENIRKGLVKQHTWQDMEKICRAENALLLDVQTREEFAAAHFEGAVNIPVDELRGRIGELDKGKKIYVNCYSGLRSYIACRMLAAKGYDCSNLAGGIRFYKVVAEGGVYDSVSRHLCGVQSE</sequence>
<reference evidence="8" key="1">
    <citation type="journal article" date="2021" name="PeerJ">
        <title>Extensive microbial diversity within the chicken gut microbiome revealed by metagenomics and culture.</title>
        <authorList>
            <person name="Gilroy R."/>
            <person name="Ravi A."/>
            <person name="Getino M."/>
            <person name="Pursley I."/>
            <person name="Horton D.L."/>
            <person name="Alikhan N.F."/>
            <person name="Baker D."/>
            <person name="Gharbi K."/>
            <person name="Hall N."/>
            <person name="Watson M."/>
            <person name="Adriaenssens E.M."/>
            <person name="Foster-Nyarko E."/>
            <person name="Jarju S."/>
            <person name="Secka A."/>
            <person name="Antonio M."/>
            <person name="Oren A."/>
            <person name="Chaudhuri R.R."/>
            <person name="La Ragione R."/>
            <person name="Hildebrand F."/>
            <person name="Pallen M.J."/>
        </authorList>
    </citation>
    <scope>NUCLEOTIDE SEQUENCE</scope>
    <source>
        <strain evidence="8">1345</strain>
    </source>
</reference>
<dbReference type="Gene3D" id="3.50.50.60">
    <property type="entry name" value="FAD/NAD(P)-binding domain"/>
    <property type="match status" value="2"/>
</dbReference>
<keyword evidence="4" id="KW-0274">FAD</keyword>
<dbReference type="InterPro" id="IPR023753">
    <property type="entry name" value="FAD/NAD-binding_dom"/>
</dbReference>
<evidence type="ECO:0000259" key="7">
    <source>
        <dbReference type="PROSITE" id="PS50206"/>
    </source>
</evidence>
<accession>A0A9D2CTB8</accession>
<evidence type="ECO:0000256" key="1">
    <source>
        <dbReference type="ARBA" id="ARBA00001974"/>
    </source>
</evidence>
<keyword evidence="3" id="KW-0285">Flavoprotein</keyword>
<dbReference type="PANTHER" id="PTHR43429">
    <property type="entry name" value="PYRIDINE NUCLEOTIDE-DISULFIDE OXIDOREDUCTASE DOMAIN-CONTAINING"/>
    <property type="match status" value="1"/>
</dbReference>
<dbReference type="Gene3D" id="3.40.250.10">
    <property type="entry name" value="Rhodanese-like domain"/>
    <property type="match status" value="1"/>
</dbReference>
<dbReference type="Pfam" id="PF07992">
    <property type="entry name" value="Pyr_redox_2"/>
    <property type="match status" value="1"/>
</dbReference>
<dbReference type="InterPro" id="IPR036873">
    <property type="entry name" value="Rhodanese-like_dom_sf"/>
</dbReference>
<proteinExistence type="inferred from homology"/>
<dbReference type="PROSITE" id="PS50206">
    <property type="entry name" value="RHODANESE_3"/>
    <property type="match status" value="1"/>
</dbReference>
<comment type="similarity">
    <text evidence="2">Belongs to the class-III pyridine nucleotide-disulfide oxidoreductase family.</text>
</comment>
<dbReference type="SMART" id="SM00450">
    <property type="entry name" value="RHOD"/>
    <property type="match status" value="1"/>
</dbReference>